<proteinExistence type="predicted"/>
<dbReference type="PANTHER" id="PTHR11815:SF10">
    <property type="entry name" value="SUCCINATE--COA LIGASE [GDP-FORMING] SUBUNIT BETA, MITOCHONDRIAL"/>
    <property type="match status" value="1"/>
</dbReference>
<keyword evidence="1" id="KW-0436">Ligase</keyword>
<gene>
    <name evidence="7" type="ORF">XJ44_00895</name>
</gene>
<dbReference type="SUPFAM" id="SSF56059">
    <property type="entry name" value="Glutathione synthetase ATP-binding domain-like"/>
    <property type="match status" value="1"/>
</dbReference>
<dbReference type="Pfam" id="PF08442">
    <property type="entry name" value="ATP-grasp_2"/>
    <property type="match status" value="1"/>
</dbReference>
<keyword evidence="2" id="KW-0479">Metal-binding</keyword>
<dbReference type="EMBL" id="LBFC01000003">
    <property type="protein sequence ID" value="ONN27964.1"/>
    <property type="molecule type" value="Genomic_DNA"/>
</dbReference>
<dbReference type="InterPro" id="IPR011761">
    <property type="entry name" value="ATP-grasp"/>
</dbReference>
<sequence>MKIHEFVGKRILKEGGISVPESYLISNDREIEVKFLPAVLKSQVLVGGRMKAGGILFAQNKDEFLKFSKKLLHKKIMGETPYGVLVEKMVNIEKEYYLSLYIDRYEKEIKILFSHFGGIDIEDNKDKIERHSLSDIQKLPKKIQPIVQKLHKIMKEKDLTLLEINPLVKTKEGNIMALDAVLHLDDNAIFRQQWAKKFVHEEYPFHFVKLDGDIGVIGCGAGIVMATMDAISLYGGKPANFLDLGGGADTKTTIKALELLKSLSLKNIVLNIFGGITKCDEIAKAIVSFKEKNDDIKLFVRITGTNENEAKKILKEHNIHFFDDMYEMIKSAVKGDFI</sequence>
<dbReference type="Gene3D" id="3.30.1490.20">
    <property type="entry name" value="ATP-grasp fold, A domain"/>
    <property type="match status" value="1"/>
</dbReference>
<evidence type="ECO:0000256" key="3">
    <source>
        <dbReference type="ARBA" id="ARBA00022741"/>
    </source>
</evidence>
<organism evidence="7 8">
    <name type="scientific">Thermosipho affectus</name>
    <dbReference type="NCBI Taxonomy" id="660294"/>
    <lineage>
        <taxon>Bacteria</taxon>
        <taxon>Thermotogati</taxon>
        <taxon>Thermotogota</taxon>
        <taxon>Thermotogae</taxon>
        <taxon>Thermotogales</taxon>
        <taxon>Fervidobacteriaceae</taxon>
        <taxon>Thermosipho</taxon>
    </lineage>
</organism>
<keyword evidence="5" id="KW-0067">ATP-binding</keyword>
<evidence type="ECO:0000313" key="7">
    <source>
        <dbReference type="EMBL" id="ONN27964.1"/>
    </source>
</evidence>
<dbReference type="Gene3D" id="3.40.50.261">
    <property type="entry name" value="Succinyl-CoA synthetase domains"/>
    <property type="match status" value="1"/>
</dbReference>
<dbReference type="InterPro" id="IPR013815">
    <property type="entry name" value="ATP_grasp_subdomain_1"/>
</dbReference>
<dbReference type="PROSITE" id="PS50975">
    <property type="entry name" value="ATP_GRASP"/>
    <property type="match status" value="1"/>
</dbReference>
<dbReference type="Pfam" id="PF00549">
    <property type="entry name" value="Ligase_CoA"/>
    <property type="match status" value="1"/>
</dbReference>
<comment type="caution">
    <text evidence="7">The sequence shown here is derived from an EMBL/GenBank/DDBJ whole genome shotgun (WGS) entry which is preliminary data.</text>
</comment>
<accession>A0ABX3IKZ4</accession>
<evidence type="ECO:0000256" key="4">
    <source>
        <dbReference type="ARBA" id="ARBA00022842"/>
    </source>
</evidence>
<dbReference type="RefSeq" id="WP_077197767.1">
    <property type="nucleotide sequence ID" value="NZ_LBFC01000003.1"/>
</dbReference>
<evidence type="ECO:0000256" key="5">
    <source>
        <dbReference type="PROSITE-ProRule" id="PRU00409"/>
    </source>
</evidence>
<dbReference type="PANTHER" id="PTHR11815">
    <property type="entry name" value="SUCCINYL-COA SYNTHETASE BETA CHAIN"/>
    <property type="match status" value="1"/>
</dbReference>
<evidence type="ECO:0000313" key="8">
    <source>
        <dbReference type="Proteomes" id="UP000242616"/>
    </source>
</evidence>
<dbReference type="PIRSF" id="PIRSF001554">
    <property type="entry name" value="SucCS_beta"/>
    <property type="match status" value="1"/>
</dbReference>
<dbReference type="SUPFAM" id="SSF52210">
    <property type="entry name" value="Succinyl-CoA synthetase domains"/>
    <property type="match status" value="1"/>
</dbReference>
<dbReference type="InterPro" id="IPR005811">
    <property type="entry name" value="SUCC_ACL_C"/>
</dbReference>
<reference evidence="7 8" key="1">
    <citation type="submission" date="2015-06" db="EMBL/GenBank/DDBJ databases">
        <title>Genome sequencing of Thermotogales isolates from hydrothermal vents.</title>
        <authorList>
            <person name="Haverkamp T.H."/>
            <person name="Kublanov I.V."/>
            <person name="Nesbo C.L."/>
        </authorList>
    </citation>
    <scope>NUCLEOTIDE SEQUENCE [LARGE SCALE GENOMIC DNA]</scope>
    <source>
        <strain evidence="8">ik275mar</strain>
    </source>
</reference>
<name>A0ABX3IKZ4_9BACT</name>
<dbReference type="Proteomes" id="UP000242616">
    <property type="component" value="Unassembled WGS sequence"/>
</dbReference>
<evidence type="ECO:0000259" key="6">
    <source>
        <dbReference type="PROSITE" id="PS50975"/>
    </source>
</evidence>
<feature type="domain" description="ATP-grasp" evidence="6">
    <location>
        <begin position="9"/>
        <end position="209"/>
    </location>
</feature>
<protein>
    <submittedName>
        <fullName evidence="7">Succinyl-CoA synthetase</fullName>
    </submittedName>
</protein>
<dbReference type="Gene3D" id="3.30.470.20">
    <property type="entry name" value="ATP-grasp fold, B domain"/>
    <property type="match status" value="1"/>
</dbReference>
<keyword evidence="8" id="KW-1185">Reference proteome</keyword>
<keyword evidence="3 5" id="KW-0547">Nucleotide-binding</keyword>
<evidence type="ECO:0000256" key="1">
    <source>
        <dbReference type="ARBA" id="ARBA00022598"/>
    </source>
</evidence>
<keyword evidence="4" id="KW-0460">Magnesium</keyword>
<dbReference type="InterPro" id="IPR005809">
    <property type="entry name" value="Succ_CoA_ligase-like_bsu"/>
</dbReference>
<dbReference type="InterPro" id="IPR013650">
    <property type="entry name" value="ATP-grasp_succ-CoA_synth-type"/>
</dbReference>
<evidence type="ECO:0000256" key="2">
    <source>
        <dbReference type="ARBA" id="ARBA00022723"/>
    </source>
</evidence>
<dbReference type="InterPro" id="IPR016102">
    <property type="entry name" value="Succinyl-CoA_synth-like"/>
</dbReference>